<dbReference type="SUPFAM" id="SSF46785">
    <property type="entry name" value="Winged helix' DNA-binding domain"/>
    <property type="match status" value="1"/>
</dbReference>
<dbReference type="PANTHER" id="PTHR33204">
    <property type="entry name" value="TRANSCRIPTIONAL REGULATOR, MARR FAMILY"/>
    <property type="match status" value="1"/>
</dbReference>
<dbReference type="InterPro" id="IPR036390">
    <property type="entry name" value="WH_DNA-bd_sf"/>
</dbReference>
<dbReference type="Gene3D" id="1.10.10.10">
    <property type="entry name" value="Winged helix-like DNA-binding domain superfamily/Winged helix DNA-binding domain"/>
    <property type="match status" value="1"/>
</dbReference>
<dbReference type="CDD" id="cd00090">
    <property type="entry name" value="HTH_ARSR"/>
    <property type="match status" value="1"/>
</dbReference>
<keyword evidence="7" id="KW-1185">Reference proteome</keyword>
<accession>A0A1H3RQP6</accession>
<evidence type="ECO:0000259" key="5">
    <source>
        <dbReference type="PROSITE" id="PS51118"/>
    </source>
</evidence>
<feature type="region of interest" description="Disordered" evidence="4">
    <location>
        <begin position="122"/>
        <end position="147"/>
    </location>
</feature>
<feature type="domain" description="HTH hxlR-type" evidence="5">
    <location>
        <begin position="21"/>
        <end position="120"/>
    </location>
</feature>
<evidence type="ECO:0000313" key="6">
    <source>
        <dbReference type="EMBL" id="SDZ28094.1"/>
    </source>
</evidence>
<sequence length="147" mass="15174">MTSSPAPAPTPAWHHIDDAACRRFTASVELVGKRWSSGILLAIGQGATRFSDIVASVVGLSDRLLAQRLKELERAGLVARSVVATTPVQVRYSLTPQGADLLQSLQPLVSWGQRWGASTTADIPATPAASPSASAPAPAGRAAPALG</sequence>
<dbReference type="PROSITE" id="PS51118">
    <property type="entry name" value="HTH_HXLR"/>
    <property type="match status" value="1"/>
</dbReference>
<evidence type="ECO:0000313" key="7">
    <source>
        <dbReference type="Proteomes" id="UP000198891"/>
    </source>
</evidence>
<evidence type="ECO:0000256" key="4">
    <source>
        <dbReference type="SAM" id="MobiDB-lite"/>
    </source>
</evidence>
<keyword evidence="3" id="KW-0804">Transcription</keyword>
<organism evidence="6 7">
    <name type="scientific">Herbiconiux ginsengi</name>
    <dbReference type="NCBI Taxonomy" id="381665"/>
    <lineage>
        <taxon>Bacteria</taxon>
        <taxon>Bacillati</taxon>
        <taxon>Actinomycetota</taxon>
        <taxon>Actinomycetes</taxon>
        <taxon>Micrococcales</taxon>
        <taxon>Microbacteriaceae</taxon>
        <taxon>Herbiconiux</taxon>
    </lineage>
</organism>
<protein>
    <submittedName>
        <fullName evidence="6">Transcriptional regulator, HxlR family</fullName>
    </submittedName>
</protein>
<dbReference type="InterPro" id="IPR002577">
    <property type="entry name" value="HTH_HxlR"/>
</dbReference>
<dbReference type="RefSeq" id="WP_092555204.1">
    <property type="nucleotide sequence ID" value="NZ_FNPZ01000003.1"/>
</dbReference>
<evidence type="ECO:0000256" key="1">
    <source>
        <dbReference type="ARBA" id="ARBA00023015"/>
    </source>
</evidence>
<reference evidence="6 7" key="1">
    <citation type="submission" date="2016-10" db="EMBL/GenBank/DDBJ databases">
        <authorList>
            <person name="de Groot N.N."/>
        </authorList>
    </citation>
    <scope>NUCLEOTIDE SEQUENCE [LARGE SCALE GENOMIC DNA]</scope>
    <source>
        <strain evidence="6 7">CGMCC 4.3491</strain>
    </source>
</reference>
<name>A0A1H3RQP6_9MICO</name>
<keyword evidence="1" id="KW-0805">Transcription regulation</keyword>
<dbReference type="OrthoDB" id="9800966at2"/>
<dbReference type="AlphaFoldDB" id="A0A1H3RQP6"/>
<dbReference type="PANTHER" id="PTHR33204:SF18">
    <property type="entry name" value="TRANSCRIPTIONAL REGULATORY PROTEIN"/>
    <property type="match status" value="1"/>
</dbReference>
<evidence type="ECO:0000256" key="3">
    <source>
        <dbReference type="ARBA" id="ARBA00023163"/>
    </source>
</evidence>
<dbReference type="GO" id="GO:0003677">
    <property type="term" value="F:DNA binding"/>
    <property type="evidence" value="ECO:0007669"/>
    <property type="project" value="UniProtKB-KW"/>
</dbReference>
<dbReference type="Proteomes" id="UP000198891">
    <property type="component" value="Unassembled WGS sequence"/>
</dbReference>
<keyword evidence="2" id="KW-0238">DNA-binding</keyword>
<evidence type="ECO:0000256" key="2">
    <source>
        <dbReference type="ARBA" id="ARBA00023125"/>
    </source>
</evidence>
<proteinExistence type="predicted"/>
<dbReference type="InterPro" id="IPR011991">
    <property type="entry name" value="ArsR-like_HTH"/>
</dbReference>
<dbReference type="InterPro" id="IPR036388">
    <property type="entry name" value="WH-like_DNA-bd_sf"/>
</dbReference>
<gene>
    <name evidence="6" type="ORF">SAMN05216554_3011</name>
</gene>
<dbReference type="STRING" id="381665.SAMN05216554_3011"/>
<dbReference type="EMBL" id="FNPZ01000003">
    <property type="protein sequence ID" value="SDZ28094.1"/>
    <property type="molecule type" value="Genomic_DNA"/>
</dbReference>
<dbReference type="Pfam" id="PF01638">
    <property type="entry name" value="HxlR"/>
    <property type="match status" value="1"/>
</dbReference>